<dbReference type="STRING" id="6573.A0A210R1Y3"/>
<gene>
    <name evidence="2" type="ORF">KP79_PYT17066</name>
</gene>
<reference evidence="2 3" key="1">
    <citation type="journal article" date="2017" name="Nat. Ecol. Evol.">
        <title>Scallop genome provides insights into evolution of bilaterian karyotype and development.</title>
        <authorList>
            <person name="Wang S."/>
            <person name="Zhang J."/>
            <person name="Jiao W."/>
            <person name="Li J."/>
            <person name="Xun X."/>
            <person name="Sun Y."/>
            <person name="Guo X."/>
            <person name="Huan P."/>
            <person name="Dong B."/>
            <person name="Zhang L."/>
            <person name="Hu X."/>
            <person name="Sun X."/>
            <person name="Wang J."/>
            <person name="Zhao C."/>
            <person name="Wang Y."/>
            <person name="Wang D."/>
            <person name="Huang X."/>
            <person name="Wang R."/>
            <person name="Lv J."/>
            <person name="Li Y."/>
            <person name="Zhang Z."/>
            <person name="Liu B."/>
            <person name="Lu W."/>
            <person name="Hui Y."/>
            <person name="Liang J."/>
            <person name="Zhou Z."/>
            <person name="Hou R."/>
            <person name="Li X."/>
            <person name="Liu Y."/>
            <person name="Li H."/>
            <person name="Ning X."/>
            <person name="Lin Y."/>
            <person name="Zhao L."/>
            <person name="Xing Q."/>
            <person name="Dou J."/>
            <person name="Li Y."/>
            <person name="Mao J."/>
            <person name="Guo H."/>
            <person name="Dou H."/>
            <person name="Li T."/>
            <person name="Mu C."/>
            <person name="Jiang W."/>
            <person name="Fu Q."/>
            <person name="Fu X."/>
            <person name="Miao Y."/>
            <person name="Liu J."/>
            <person name="Yu Q."/>
            <person name="Li R."/>
            <person name="Liao H."/>
            <person name="Li X."/>
            <person name="Kong Y."/>
            <person name="Jiang Z."/>
            <person name="Chourrout D."/>
            <person name="Li R."/>
            <person name="Bao Z."/>
        </authorList>
    </citation>
    <scope>NUCLEOTIDE SEQUENCE [LARGE SCALE GENOMIC DNA]</scope>
    <source>
        <strain evidence="2 3">PY_sf001</strain>
    </source>
</reference>
<dbReference type="Proteomes" id="UP000242188">
    <property type="component" value="Unassembled WGS sequence"/>
</dbReference>
<evidence type="ECO:0000313" key="2">
    <source>
        <dbReference type="EMBL" id="OWF55083.1"/>
    </source>
</evidence>
<dbReference type="CDD" id="cd02440">
    <property type="entry name" value="AdoMet_MTases"/>
    <property type="match status" value="1"/>
</dbReference>
<dbReference type="GO" id="GO:0008757">
    <property type="term" value="F:S-adenosylmethionine-dependent methyltransferase activity"/>
    <property type="evidence" value="ECO:0007669"/>
    <property type="project" value="InterPro"/>
</dbReference>
<dbReference type="Pfam" id="PF08241">
    <property type="entry name" value="Methyltransf_11"/>
    <property type="match status" value="1"/>
</dbReference>
<evidence type="ECO:0000259" key="1">
    <source>
        <dbReference type="Pfam" id="PF08241"/>
    </source>
</evidence>
<dbReference type="Gene3D" id="3.40.50.150">
    <property type="entry name" value="Vaccinia Virus protein VP39"/>
    <property type="match status" value="1"/>
</dbReference>
<dbReference type="InterPro" id="IPR029063">
    <property type="entry name" value="SAM-dependent_MTases_sf"/>
</dbReference>
<proteinExistence type="predicted"/>
<keyword evidence="3" id="KW-1185">Reference proteome</keyword>
<dbReference type="AlphaFoldDB" id="A0A210R1Y3"/>
<feature type="domain" description="Methyltransferase type 11" evidence="1">
    <location>
        <begin position="73"/>
        <end position="167"/>
    </location>
</feature>
<dbReference type="SUPFAM" id="SSF53335">
    <property type="entry name" value="S-adenosyl-L-methionine-dependent methyltransferases"/>
    <property type="match status" value="1"/>
</dbReference>
<sequence length="222" mass="25376">MEDLKEEDDAAYNTNASVFNGSMEKHDIIQYYSEWAYQYEEDLAPGRYDGPMMAAETCAQYFKKKDRQNVRILDVAAGTGLVGELLAKKGFSDIHALDPSEGMLELAKRKQVYKTFLNEYLTEDKLPVPDSFYNCVTSSGGMGDGHIPCEALYEIIRIVKSGGYVVIVMREEYLYNVPEYKDRLEPLMAKLEAQGKWVNVERRVVPNYAFKKNGLIFIYKVL</sequence>
<protein>
    <submittedName>
        <fullName evidence="2">Williams-Beuren syndrome chromosomal region 27 protein</fullName>
    </submittedName>
</protein>
<dbReference type="OrthoDB" id="6040453at2759"/>
<evidence type="ECO:0000313" key="3">
    <source>
        <dbReference type="Proteomes" id="UP000242188"/>
    </source>
</evidence>
<comment type="caution">
    <text evidence="2">The sequence shown here is derived from an EMBL/GenBank/DDBJ whole genome shotgun (WGS) entry which is preliminary data.</text>
</comment>
<dbReference type="PANTHER" id="PTHR43591">
    <property type="entry name" value="METHYLTRANSFERASE"/>
    <property type="match status" value="1"/>
</dbReference>
<accession>A0A210R1Y3</accession>
<dbReference type="InterPro" id="IPR013216">
    <property type="entry name" value="Methyltransf_11"/>
</dbReference>
<organism evidence="2 3">
    <name type="scientific">Mizuhopecten yessoensis</name>
    <name type="common">Japanese scallop</name>
    <name type="synonym">Patinopecten yessoensis</name>
    <dbReference type="NCBI Taxonomy" id="6573"/>
    <lineage>
        <taxon>Eukaryota</taxon>
        <taxon>Metazoa</taxon>
        <taxon>Spiralia</taxon>
        <taxon>Lophotrochozoa</taxon>
        <taxon>Mollusca</taxon>
        <taxon>Bivalvia</taxon>
        <taxon>Autobranchia</taxon>
        <taxon>Pteriomorphia</taxon>
        <taxon>Pectinida</taxon>
        <taxon>Pectinoidea</taxon>
        <taxon>Pectinidae</taxon>
        <taxon>Mizuhopecten</taxon>
    </lineage>
</organism>
<dbReference type="EMBL" id="NEDP02000770">
    <property type="protein sequence ID" value="OWF55083.1"/>
    <property type="molecule type" value="Genomic_DNA"/>
</dbReference>
<name>A0A210R1Y3_MIZYE</name>
<dbReference type="PANTHER" id="PTHR43591:SF101">
    <property type="entry name" value="METHYLTRANSFERASE-LIKE PROTEIN 27"/>
    <property type="match status" value="1"/>
</dbReference>